<accession>A0A495RKK7</accession>
<sequence length="282" mass="32039">MKDKKLIVLYVLMLIVGIALLFTKSTSEEKSSQNIPVQVTVKQEPKNEMEQITIAVAKRDIPQRTILTTDDYFFKTIEINPNSADKAKYITNAKQIHAYVTRNNIVSGTLLEHDFIASPSSQDFILLSLKPGNFMYPFKLSQADSYLIKNLHSGDLVDLYVFYGEETVAGRNNKENKYVSPSRDFISNRMKPIIVGKRVLLLESNTDKSTDYNIGKIQLELTNQEIKLVSTLMTNAQIFMYPSVFSGNVQDGLQLLSDKEKDWPLSNKDIFSPTQINRLRGN</sequence>
<keyword evidence="1" id="KW-1133">Transmembrane helix</keyword>
<comment type="caution">
    <text evidence="2">The sequence shown here is derived from an EMBL/GenBank/DDBJ whole genome shotgun (WGS) entry which is preliminary data.</text>
</comment>
<keyword evidence="3" id="KW-1185">Reference proteome</keyword>
<dbReference type="EMBL" id="RBWY01000001">
    <property type="protein sequence ID" value="RKS87861.1"/>
    <property type="molecule type" value="Genomic_DNA"/>
</dbReference>
<dbReference type="CDD" id="cd11614">
    <property type="entry name" value="SAF_CpaB_FlgA_like"/>
    <property type="match status" value="1"/>
</dbReference>
<organism evidence="2 3">
    <name type="scientific">Orbus hercynius</name>
    <dbReference type="NCBI Taxonomy" id="593135"/>
    <lineage>
        <taxon>Bacteria</taxon>
        <taxon>Pseudomonadati</taxon>
        <taxon>Pseudomonadota</taxon>
        <taxon>Gammaproteobacteria</taxon>
        <taxon>Orbales</taxon>
        <taxon>Orbaceae</taxon>
        <taxon>Orbus</taxon>
    </lineage>
</organism>
<proteinExistence type="predicted"/>
<evidence type="ECO:0000256" key="1">
    <source>
        <dbReference type="SAM" id="Phobius"/>
    </source>
</evidence>
<dbReference type="OrthoDB" id="7064459at2"/>
<dbReference type="RefSeq" id="WP_121144729.1">
    <property type="nucleotide sequence ID" value="NZ_RBWY01000001.1"/>
</dbReference>
<name>A0A495RKK7_9GAMM</name>
<reference evidence="2 3" key="1">
    <citation type="submission" date="2018-10" db="EMBL/GenBank/DDBJ databases">
        <title>Genomic Encyclopedia of Type Strains, Phase IV (KMG-IV): sequencing the most valuable type-strain genomes for metagenomic binning, comparative biology and taxonomic classification.</title>
        <authorList>
            <person name="Goeker M."/>
        </authorList>
    </citation>
    <scope>NUCLEOTIDE SEQUENCE [LARGE SCALE GENOMIC DNA]</scope>
    <source>
        <strain evidence="2 3">DSM 22228</strain>
    </source>
</reference>
<keyword evidence="1" id="KW-0812">Transmembrane</keyword>
<evidence type="ECO:0000313" key="2">
    <source>
        <dbReference type="EMBL" id="RKS87861.1"/>
    </source>
</evidence>
<dbReference type="Proteomes" id="UP000278542">
    <property type="component" value="Unassembled WGS sequence"/>
</dbReference>
<feature type="transmembrane region" description="Helical" evidence="1">
    <location>
        <begin position="6"/>
        <end position="23"/>
    </location>
</feature>
<keyword evidence="1" id="KW-0472">Membrane</keyword>
<dbReference type="AlphaFoldDB" id="A0A495RKK7"/>
<dbReference type="Gene3D" id="3.90.1210.10">
    <property type="entry name" value="Antifreeze-like/N-acetylneuraminic acid synthase C-terminal domain"/>
    <property type="match status" value="1"/>
</dbReference>
<gene>
    <name evidence="2" type="ORF">DES39_1109</name>
</gene>
<protein>
    <submittedName>
        <fullName evidence="2">Pilus assembly protein CpaB</fullName>
    </submittedName>
</protein>
<evidence type="ECO:0000313" key="3">
    <source>
        <dbReference type="Proteomes" id="UP000278542"/>
    </source>
</evidence>